<dbReference type="RefSeq" id="WP_167950372.1">
    <property type="nucleotide sequence ID" value="NZ_BAAAPQ010000013.1"/>
</dbReference>
<feature type="transmembrane region" description="Helical" evidence="1">
    <location>
        <begin position="212"/>
        <end position="234"/>
    </location>
</feature>
<protein>
    <submittedName>
        <fullName evidence="2">Uncharacterized membrane protein YidH (DUF202 family)</fullName>
    </submittedName>
</protein>
<accession>A0A846RX15</accession>
<organism evidence="2 3">
    <name type="scientific">Brevibacterium marinum</name>
    <dbReference type="NCBI Taxonomy" id="418643"/>
    <lineage>
        <taxon>Bacteria</taxon>
        <taxon>Bacillati</taxon>
        <taxon>Actinomycetota</taxon>
        <taxon>Actinomycetes</taxon>
        <taxon>Micrococcales</taxon>
        <taxon>Brevibacteriaceae</taxon>
        <taxon>Brevibacterium</taxon>
    </lineage>
</organism>
<keyword evidence="1" id="KW-1133">Transmembrane helix</keyword>
<evidence type="ECO:0000313" key="2">
    <source>
        <dbReference type="EMBL" id="NJC56506.1"/>
    </source>
</evidence>
<evidence type="ECO:0000313" key="3">
    <source>
        <dbReference type="Proteomes" id="UP000576792"/>
    </source>
</evidence>
<evidence type="ECO:0000256" key="1">
    <source>
        <dbReference type="SAM" id="Phobius"/>
    </source>
</evidence>
<gene>
    <name evidence="2" type="ORF">BKA07_001541</name>
</gene>
<dbReference type="Proteomes" id="UP000576792">
    <property type="component" value="Unassembled WGS sequence"/>
</dbReference>
<reference evidence="2 3" key="1">
    <citation type="submission" date="2020-03" db="EMBL/GenBank/DDBJ databases">
        <title>Sequencing the genomes of 1000 actinobacteria strains.</title>
        <authorList>
            <person name="Klenk H.-P."/>
        </authorList>
    </citation>
    <scope>NUCLEOTIDE SEQUENCE [LARGE SCALE GENOMIC DNA]</scope>
    <source>
        <strain evidence="2 3">DSM 18964</strain>
    </source>
</reference>
<keyword evidence="1" id="KW-0812">Transmembrane</keyword>
<feature type="transmembrane region" description="Helical" evidence="1">
    <location>
        <begin position="183"/>
        <end position="200"/>
    </location>
</feature>
<name>A0A846RX15_9MICO</name>
<comment type="caution">
    <text evidence="2">The sequence shown here is derived from an EMBL/GenBank/DDBJ whole genome shotgun (WGS) entry which is preliminary data.</text>
</comment>
<feature type="transmembrane region" description="Helical" evidence="1">
    <location>
        <begin position="246"/>
        <end position="279"/>
    </location>
</feature>
<keyword evidence="3" id="KW-1185">Reference proteome</keyword>
<proteinExistence type="predicted"/>
<dbReference type="EMBL" id="JAATJN010000001">
    <property type="protein sequence ID" value="NJC56506.1"/>
    <property type="molecule type" value="Genomic_DNA"/>
</dbReference>
<sequence>MHLLLIADPGQPTRRVAAIKAEFEQRLRQSFDADVHVDTCSEVIRVRADHQLEMSTLDSLVNRYSSADLVIMFTDIPRHTQDKPLIAEVLPDRRVAVVSGPTLGAVTSRRRLLKIFMSCANQLLPDGHSAPKHSLPRWGQWSSRAESGRRTLHAHTFTGGTRLVLGMTMANEPLRMARKLTRALAAASATGAFGIFYSSIWQMSHHLSTVRLISIGLIAITVMVGWLLTVNGLWDRPSRKRLVQVVFYYNLSTVLTLIICVGALYVLLVAGILVGGLIVIDPEFMAQIIHRPQAEFSNYLDIAWLRPAMGVVAGALGSTFDSDIDVKRMTHAQRLRSRVYVAEND</sequence>
<keyword evidence="1" id="KW-0472">Membrane</keyword>
<dbReference type="AlphaFoldDB" id="A0A846RX15"/>